<dbReference type="PANTHER" id="PTHR24064">
    <property type="entry name" value="SOLUTE CARRIER FAMILY 22 MEMBER"/>
    <property type="match status" value="1"/>
</dbReference>
<evidence type="ECO:0000256" key="5">
    <source>
        <dbReference type="SAM" id="Phobius"/>
    </source>
</evidence>
<dbReference type="SUPFAM" id="SSF103473">
    <property type="entry name" value="MFS general substrate transporter"/>
    <property type="match status" value="1"/>
</dbReference>
<sequence length="542" mass="61107">TEKKGTMVGMGVQYKRVDDFFRLDPYQILLQSFNLFAIFTMLSNVVFNVFAAAPPKMEGCPNSTISFNGSISERCIMWKEQDYCDQPEIIYEFKSVNVEFKSYCGRQEFTWLDTVVQYVGVADKAKFSTTLQMLGVMASCLYAGQLSDMYGRRRTLLLAYASIFILQIVSSFSPSLDTFIISRFLLGLFTGATLTLTPVYIVECLPPAHRFWICTVVTWAPNYLLFSLAAYLTQEWRMLSRVSATVNGIAILLLLLLEESPKFLIQKKRVEDAIKAITRVNRFSRDKASPSTIREIVLHECGDESVALLEKGIEEMEMKKKKKKLKKTYTFYHLYSTKKFAVRTIVVSLSSFILSLVTYSLMFNMNSIGGSTYANMIFSGLLRWVVGATVACLDHFGNNHIGRIRLHMITFGFVTLCLCISFIIFLLGLNHEMEWIIRSLALIAFGTTGCLFLQLSLSISELFPTAIRSLASSHSNVVGRLGNVMSPLVFGLDFFPGLPYLLLSILGAIDVILYFISIPETKGVALPNEMPKRKKKTVLSQL</sequence>
<feature type="transmembrane region" description="Helical" evidence="5">
    <location>
        <begin position="435"/>
        <end position="457"/>
    </location>
</feature>
<evidence type="ECO:0000256" key="2">
    <source>
        <dbReference type="ARBA" id="ARBA00022692"/>
    </source>
</evidence>
<feature type="transmembrane region" description="Helical" evidence="5">
    <location>
        <begin position="340"/>
        <end position="361"/>
    </location>
</feature>
<dbReference type="PROSITE" id="PS50850">
    <property type="entry name" value="MFS"/>
    <property type="match status" value="1"/>
</dbReference>
<dbReference type="Pfam" id="PF00083">
    <property type="entry name" value="Sugar_tr"/>
    <property type="match status" value="1"/>
</dbReference>
<accession>A0AAV5TAF2</accession>
<keyword evidence="8" id="KW-1185">Reference proteome</keyword>
<evidence type="ECO:0000313" key="7">
    <source>
        <dbReference type="EMBL" id="GMS89355.1"/>
    </source>
</evidence>
<feature type="transmembrane region" description="Helical" evidence="5">
    <location>
        <begin position="155"/>
        <end position="173"/>
    </location>
</feature>
<dbReference type="InterPro" id="IPR020846">
    <property type="entry name" value="MFS_dom"/>
</dbReference>
<evidence type="ECO:0000256" key="1">
    <source>
        <dbReference type="ARBA" id="ARBA00004141"/>
    </source>
</evidence>
<dbReference type="InterPro" id="IPR005828">
    <property type="entry name" value="MFS_sugar_transport-like"/>
</dbReference>
<protein>
    <recommendedName>
        <fullName evidence="6">Major facilitator superfamily (MFS) profile domain-containing protein</fullName>
    </recommendedName>
</protein>
<organism evidence="7 8">
    <name type="scientific">Pristionchus entomophagus</name>
    <dbReference type="NCBI Taxonomy" id="358040"/>
    <lineage>
        <taxon>Eukaryota</taxon>
        <taxon>Metazoa</taxon>
        <taxon>Ecdysozoa</taxon>
        <taxon>Nematoda</taxon>
        <taxon>Chromadorea</taxon>
        <taxon>Rhabditida</taxon>
        <taxon>Rhabditina</taxon>
        <taxon>Diplogasteromorpha</taxon>
        <taxon>Diplogasteroidea</taxon>
        <taxon>Neodiplogasteridae</taxon>
        <taxon>Pristionchus</taxon>
    </lineage>
</organism>
<dbReference type="Gene3D" id="1.20.1250.20">
    <property type="entry name" value="MFS general substrate transporter like domains"/>
    <property type="match status" value="1"/>
</dbReference>
<comment type="subcellular location">
    <subcellularLocation>
        <location evidence="1">Membrane</location>
        <topology evidence="1">Multi-pass membrane protein</topology>
    </subcellularLocation>
</comment>
<feature type="transmembrane region" description="Helical" evidence="5">
    <location>
        <begin position="408"/>
        <end position="429"/>
    </location>
</feature>
<feature type="domain" description="Major facilitator superfamily (MFS) profile" evidence="6">
    <location>
        <begin position="32"/>
        <end position="522"/>
    </location>
</feature>
<dbReference type="PROSITE" id="PS00217">
    <property type="entry name" value="SUGAR_TRANSPORT_2"/>
    <property type="match status" value="1"/>
</dbReference>
<dbReference type="InterPro" id="IPR036259">
    <property type="entry name" value="MFS_trans_sf"/>
</dbReference>
<evidence type="ECO:0000256" key="4">
    <source>
        <dbReference type="ARBA" id="ARBA00023136"/>
    </source>
</evidence>
<keyword evidence="3 5" id="KW-1133">Transmembrane helix</keyword>
<dbReference type="InterPro" id="IPR005829">
    <property type="entry name" value="Sugar_transporter_CS"/>
</dbReference>
<keyword evidence="4 5" id="KW-0472">Membrane</keyword>
<gene>
    <name evidence="7" type="ORF">PENTCL1PPCAC_11530</name>
</gene>
<feature type="transmembrane region" description="Helical" evidence="5">
    <location>
        <begin position="179"/>
        <end position="202"/>
    </location>
</feature>
<feature type="transmembrane region" description="Helical" evidence="5">
    <location>
        <begin position="501"/>
        <end position="518"/>
    </location>
</feature>
<dbReference type="Proteomes" id="UP001432027">
    <property type="component" value="Unassembled WGS sequence"/>
</dbReference>
<dbReference type="GO" id="GO:0016020">
    <property type="term" value="C:membrane"/>
    <property type="evidence" value="ECO:0007669"/>
    <property type="project" value="UniProtKB-SubCell"/>
</dbReference>
<comment type="caution">
    <text evidence="7">The sequence shown here is derived from an EMBL/GenBank/DDBJ whole genome shotgun (WGS) entry which is preliminary data.</text>
</comment>
<feature type="transmembrane region" description="Helical" evidence="5">
    <location>
        <begin position="28"/>
        <end position="47"/>
    </location>
</feature>
<dbReference type="AlphaFoldDB" id="A0AAV5TAF2"/>
<reference evidence="7" key="1">
    <citation type="submission" date="2023-10" db="EMBL/GenBank/DDBJ databases">
        <title>Genome assembly of Pristionchus species.</title>
        <authorList>
            <person name="Yoshida K."/>
            <person name="Sommer R.J."/>
        </authorList>
    </citation>
    <scope>NUCLEOTIDE SEQUENCE</scope>
    <source>
        <strain evidence="7">RS0144</strain>
    </source>
</reference>
<dbReference type="InterPro" id="IPR003663">
    <property type="entry name" value="Sugar/inositol_transpt"/>
</dbReference>
<feature type="transmembrane region" description="Helical" evidence="5">
    <location>
        <begin position="238"/>
        <end position="257"/>
    </location>
</feature>
<keyword evidence="2 5" id="KW-0812">Transmembrane</keyword>
<dbReference type="GO" id="GO:0022857">
    <property type="term" value="F:transmembrane transporter activity"/>
    <property type="evidence" value="ECO:0007669"/>
    <property type="project" value="InterPro"/>
</dbReference>
<evidence type="ECO:0000256" key="3">
    <source>
        <dbReference type="ARBA" id="ARBA00022989"/>
    </source>
</evidence>
<feature type="non-terminal residue" evidence="7">
    <location>
        <position position="1"/>
    </location>
</feature>
<dbReference type="PROSITE" id="PS00216">
    <property type="entry name" value="SUGAR_TRANSPORT_1"/>
    <property type="match status" value="1"/>
</dbReference>
<proteinExistence type="predicted"/>
<evidence type="ECO:0000313" key="8">
    <source>
        <dbReference type="Proteomes" id="UP001432027"/>
    </source>
</evidence>
<dbReference type="PRINTS" id="PR00171">
    <property type="entry name" value="SUGRTRNSPORT"/>
</dbReference>
<dbReference type="EMBL" id="BTSX01000003">
    <property type="protein sequence ID" value="GMS89355.1"/>
    <property type="molecule type" value="Genomic_DNA"/>
</dbReference>
<name>A0AAV5TAF2_9BILA</name>
<feature type="transmembrane region" description="Helical" evidence="5">
    <location>
        <begin position="211"/>
        <end position="232"/>
    </location>
</feature>
<evidence type="ECO:0000259" key="6">
    <source>
        <dbReference type="PROSITE" id="PS50850"/>
    </source>
</evidence>